<dbReference type="InterPro" id="IPR010621">
    <property type="entry name" value="DUF1214"/>
</dbReference>
<dbReference type="Pfam" id="PF06742">
    <property type="entry name" value="DUF1214"/>
    <property type="match status" value="1"/>
</dbReference>
<evidence type="ECO:0000313" key="4">
    <source>
        <dbReference type="Proteomes" id="UP000733379"/>
    </source>
</evidence>
<dbReference type="Proteomes" id="UP000733379">
    <property type="component" value="Unassembled WGS sequence"/>
</dbReference>
<evidence type="ECO:0000259" key="2">
    <source>
        <dbReference type="Pfam" id="PF06863"/>
    </source>
</evidence>
<dbReference type="SUPFAM" id="SSF160935">
    <property type="entry name" value="VPA0735-like"/>
    <property type="match status" value="1"/>
</dbReference>
<feature type="domain" description="DUF1214" evidence="1">
    <location>
        <begin position="317"/>
        <end position="425"/>
    </location>
</feature>
<dbReference type="Pfam" id="PF06863">
    <property type="entry name" value="DUF1254"/>
    <property type="match status" value="1"/>
</dbReference>
<accession>A0ABS6B8Z1</accession>
<evidence type="ECO:0000259" key="1">
    <source>
        <dbReference type="Pfam" id="PF06742"/>
    </source>
</evidence>
<name>A0ABS6B8Z1_9NOCA</name>
<proteinExistence type="predicted"/>
<keyword evidence="4" id="KW-1185">Reference proteome</keyword>
<dbReference type="Gene3D" id="2.60.120.600">
    <property type="entry name" value="Domain of unknown function DUF1214, C-terminal domain"/>
    <property type="match status" value="1"/>
</dbReference>
<dbReference type="RefSeq" id="WP_215922838.1">
    <property type="nucleotide sequence ID" value="NZ_JAHKNI010000016.1"/>
</dbReference>
<dbReference type="PANTHER" id="PTHR36509">
    <property type="entry name" value="BLL3101 PROTEIN"/>
    <property type="match status" value="1"/>
</dbReference>
<reference evidence="3 4" key="1">
    <citation type="submission" date="2021-06" db="EMBL/GenBank/DDBJ databases">
        <title>Actinomycetes sequencing.</title>
        <authorList>
            <person name="Shan Q."/>
        </authorList>
    </citation>
    <scope>NUCLEOTIDE SEQUENCE [LARGE SCALE GENOMIC DNA]</scope>
    <source>
        <strain evidence="3 4">NEAU-G5</strain>
    </source>
</reference>
<feature type="domain" description="DUF1254" evidence="2">
    <location>
        <begin position="43"/>
        <end position="171"/>
    </location>
</feature>
<dbReference type="Gene3D" id="2.60.40.1610">
    <property type="entry name" value="Domain of unknown function DUF1254"/>
    <property type="match status" value="1"/>
</dbReference>
<comment type="caution">
    <text evidence="3">The sequence shown here is derived from an EMBL/GenBank/DDBJ whole genome shotgun (WGS) entry which is preliminary data.</text>
</comment>
<dbReference type="InterPro" id="IPR037050">
    <property type="entry name" value="DUF1254_sf"/>
</dbReference>
<gene>
    <name evidence="3" type="ORF">KO481_35275</name>
</gene>
<dbReference type="PANTHER" id="PTHR36509:SF2">
    <property type="entry name" value="BLL3101 PROTEIN"/>
    <property type="match status" value="1"/>
</dbReference>
<evidence type="ECO:0000313" key="3">
    <source>
        <dbReference type="EMBL" id="MBU3066767.1"/>
    </source>
</evidence>
<dbReference type="InterPro" id="IPR010679">
    <property type="entry name" value="DUF1254"/>
</dbReference>
<dbReference type="EMBL" id="JAHKNI010000016">
    <property type="protein sequence ID" value="MBU3066767.1"/>
    <property type="molecule type" value="Genomic_DNA"/>
</dbReference>
<dbReference type="InterPro" id="IPR037049">
    <property type="entry name" value="DUF1214_C_sf"/>
</dbReference>
<organism evidence="3 4">
    <name type="scientific">Nocardia albiluteola</name>
    <dbReference type="NCBI Taxonomy" id="2842303"/>
    <lineage>
        <taxon>Bacteria</taxon>
        <taxon>Bacillati</taxon>
        <taxon>Actinomycetota</taxon>
        <taxon>Actinomycetes</taxon>
        <taxon>Mycobacteriales</taxon>
        <taxon>Nocardiaceae</taxon>
        <taxon>Nocardia</taxon>
    </lineage>
</organism>
<protein>
    <submittedName>
        <fullName evidence="3">DUF1254 domain-containing protein</fullName>
    </submittedName>
</protein>
<sequence>MTDQELIQRAAQAYVYGFPLVFDVEQVDRFVRTGLGANPPTPFNTFGHTPGLAKPSDTFVTVNNDTLYSIAQIDLGVGPIVLRVPASDRYYVLQFVDAWTNNFAYIGTRGTGNDAGTYLLVPPGWAGTAPDGTTPVRFPTRVASIVGRYAVAGPQDLPAAKALQDALTLEPLEPGRVPAGVPEIAADASAALTFFEKFRTWSQEFPPAARDLPVQRTFAALGLTGEVPVADLAEPVRAALGAGYEAGREMLEQLVRGSAADVVNGWVQSFRIFDYNLDFFEIGTRDEPQWKMAEGPVRFATRAAAALGGLWGNHGYEAAYSPIYLDDKGEQLTGERTYTLRLDPIPPNAGFWSLTMYDVPDYYLVENPIGRYSIGDRTPGIVFDTHGALTVTISHTEPEDPVARANWLPCPAGPFRPLLRVYIPDPQVLDGRYVPAPIERRA</sequence>